<dbReference type="GO" id="GO:0072330">
    <property type="term" value="P:monocarboxylic acid biosynthetic process"/>
    <property type="evidence" value="ECO:0007669"/>
    <property type="project" value="UniProtKB-ARBA"/>
</dbReference>
<dbReference type="CDD" id="cd19540">
    <property type="entry name" value="LCL_NRPS-like"/>
    <property type="match status" value="4"/>
</dbReference>
<dbReference type="FunFam" id="3.40.50.12780:FF:000012">
    <property type="entry name" value="Non-ribosomal peptide synthetase"/>
    <property type="match status" value="3"/>
</dbReference>
<dbReference type="InterPro" id="IPR010071">
    <property type="entry name" value="AA_adenyl_dom"/>
</dbReference>
<dbReference type="EMBL" id="BAEH01000043">
    <property type="protein sequence ID" value="GAB17963.1"/>
    <property type="molecule type" value="Genomic_DNA"/>
</dbReference>
<feature type="domain" description="Carrier" evidence="6">
    <location>
        <begin position="4313"/>
        <end position="4388"/>
    </location>
</feature>
<evidence type="ECO:0000256" key="2">
    <source>
        <dbReference type="ARBA" id="ARBA00022450"/>
    </source>
</evidence>
<protein>
    <submittedName>
        <fullName evidence="7">Putative non-ribosomal peptide synthetase</fullName>
    </submittedName>
</protein>
<dbReference type="Proteomes" id="UP000035034">
    <property type="component" value="Unassembled WGS sequence"/>
</dbReference>
<name>H0QYR2_9ACTN</name>
<dbReference type="FunFam" id="1.10.1200.10:FF:000005">
    <property type="entry name" value="Nonribosomal peptide synthetase 1"/>
    <property type="match status" value="1"/>
</dbReference>
<dbReference type="PROSITE" id="PS00455">
    <property type="entry name" value="AMP_BINDING"/>
    <property type="match status" value="2"/>
</dbReference>
<keyword evidence="8" id="KW-1185">Reference proteome</keyword>
<dbReference type="NCBIfam" id="NF004282">
    <property type="entry name" value="PRK05691.1"/>
    <property type="match status" value="7"/>
</dbReference>
<dbReference type="PROSITE" id="PS50075">
    <property type="entry name" value="CARRIER"/>
    <property type="match status" value="6"/>
</dbReference>
<evidence type="ECO:0000256" key="5">
    <source>
        <dbReference type="ARBA" id="ARBA00023194"/>
    </source>
</evidence>
<dbReference type="NCBIfam" id="TIGR01720">
    <property type="entry name" value="NRPS-para261"/>
    <property type="match status" value="1"/>
</dbReference>
<dbReference type="Gene3D" id="3.40.50.12780">
    <property type="entry name" value="N-terminal domain of ligase-like"/>
    <property type="match status" value="1"/>
</dbReference>
<feature type="domain" description="Carrier" evidence="6">
    <location>
        <begin position="3249"/>
        <end position="3324"/>
    </location>
</feature>
<proteinExistence type="predicted"/>
<dbReference type="PANTHER" id="PTHR45527:SF1">
    <property type="entry name" value="FATTY ACID SYNTHASE"/>
    <property type="match status" value="1"/>
</dbReference>
<keyword evidence="2" id="KW-0596">Phosphopantetheine</keyword>
<evidence type="ECO:0000256" key="1">
    <source>
        <dbReference type="ARBA" id="ARBA00001957"/>
    </source>
</evidence>
<dbReference type="InterPro" id="IPR045851">
    <property type="entry name" value="AMP-bd_C_sf"/>
</dbReference>
<dbReference type="FunFam" id="1.10.1200.10:FF:000016">
    <property type="entry name" value="Non-ribosomal peptide synthase"/>
    <property type="match status" value="1"/>
</dbReference>
<evidence type="ECO:0000256" key="4">
    <source>
        <dbReference type="ARBA" id="ARBA00022737"/>
    </source>
</evidence>
<dbReference type="InterPro" id="IPR042099">
    <property type="entry name" value="ANL_N_sf"/>
</dbReference>
<dbReference type="PROSITE" id="PS00012">
    <property type="entry name" value="PHOSPHOPANTETHEINE"/>
    <property type="match status" value="6"/>
</dbReference>
<keyword evidence="4" id="KW-0677">Repeat</keyword>
<dbReference type="NCBIfam" id="TIGR01733">
    <property type="entry name" value="AA-adenyl-dom"/>
    <property type="match status" value="7"/>
</dbReference>
<dbReference type="FunFam" id="2.30.38.10:FF:000001">
    <property type="entry name" value="Non-ribosomal peptide synthetase PvdI"/>
    <property type="match status" value="2"/>
</dbReference>
<dbReference type="Gene3D" id="3.30.559.10">
    <property type="entry name" value="Chloramphenicol acetyltransferase-like domain"/>
    <property type="match status" value="8"/>
</dbReference>
<dbReference type="CDD" id="cd05930">
    <property type="entry name" value="A_NRPS"/>
    <property type="match status" value="3"/>
</dbReference>
<dbReference type="OrthoDB" id="5475787at2"/>
<dbReference type="InterPro" id="IPR000873">
    <property type="entry name" value="AMP-dep_synth/lig_dom"/>
</dbReference>
<feature type="domain" description="Carrier" evidence="6">
    <location>
        <begin position="1702"/>
        <end position="1776"/>
    </location>
</feature>
<keyword evidence="5" id="KW-0045">Antibiotic biosynthesis</keyword>
<comment type="cofactor">
    <cofactor evidence="1">
        <name>pantetheine 4'-phosphate</name>
        <dbReference type="ChEBI" id="CHEBI:47942"/>
    </cofactor>
</comment>
<evidence type="ECO:0000256" key="3">
    <source>
        <dbReference type="ARBA" id="ARBA00022553"/>
    </source>
</evidence>
<dbReference type="Gene3D" id="3.30.300.30">
    <property type="match status" value="6"/>
</dbReference>
<comment type="caution">
    <text evidence="7">The sequence shown here is derived from an EMBL/GenBank/DDBJ whole genome shotgun (WGS) entry which is preliminary data.</text>
</comment>
<dbReference type="Pfam" id="PF13193">
    <property type="entry name" value="AMP-binding_C"/>
    <property type="match status" value="2"/>
</dbReference>
<dbReference type="InterPro" id="IPR001242">
    <property type="entry name" value="Condensation_dom"/>
</dbReference>
<dbReference type="GO" id="GO:0031177">
    <property type="term" value="F:phosphopantetheine binding"/>
    <property type="evidence" value="ECO:0007669"/>
    <property type="project" value="InterPro"/>
</dbReference>
<dbReference type="SUPFAM" id="SSF52777">
    <property type="entry name" value="CoA-dependent acyltransferases"/>
    <property type="match status" value="16"/>
</dbReference>
<feature type="non-terminal residue" evidence="7">
    <location>
        <position position="7894"/>
    </location>
</feature>
<dbReference type="GO" id="GO:0017000">
    <property type="term" value="P:antibiotic biosynthetic process"/>
    <property type="evidence" value="ECO:0007669"/>
    <property type="project" value="UniProtKB-KW"/>
</dbReference>
<dbReference type="Pfam" id="PF00501">
    <property type="entry name" value="AMP-binding"/>
    <property type="match status" value="7"/>
</dbReference>
<dbReference type="eggNOG" id="COG1020">
    <property type="taxonomic scope" value="Bacteria"/>
</dbReference>
<dbReference type="InterPro" id="IPR025110">
    <property type="entry name" value="AMP-bd_C"/>
</dbReference>
<dbReference type="STRING" id="1077974.GOEFS_043_00010"/>
<dbReference type="InterPro" id="IPR020806">
    <property type="entry name" value="PKS_PP-bd"/>
</dbReference>
<dbReference type="Pfam" id="PF00550">
    <property type="entry name" value="PP-binding"/>
    <property type="match status" value="6"/>
</dbReference>
<evidence type="ECO:0000313" key="7">
    <source>
        <dbReference type="EMBL" id="GAB17963.1"/>
    </source>
</evidence>
<dbReference type="RefSeq" id="WP_007317300.1">
    <property type="nucleotide sequence ID" value="NZ_BAEH01000043.1"/>
</dbReference>
<dbReference type="GO" id="GO:0005829">
    <property type="term" value="C:cytosol"/>
    <property type="evidence" value="ECO:0007669"/>
    <property type="project" value="TreeGrafter"/>
</dbReference>
<dbReference type="InterPro" id="IPR023213">
    <property type="entry name" value="CAT-like_dom_sf"/>
</dbReference>
<keyword evidence="3" id="KW-0597">Phosphoprotein</keyword>
<dbReference type="GO" id="GO:0043041">
    <property type="term" value="P:amino acid activation for nonribosomal peptide biosynthetic process"/>
    <property type="evidence" value="ECO:0007669"/>
    <property type="project" value="TreeGrafter"/>
</dbReference>
<gene>
    <name evidence="7" type="ORF">GOEFS_043_00010</name>
</gene>
<dbReference type="InterPro" id="IPR010060">
    <property type="entry name" value="NRPS_synth"/>
</dbReference>
<dbReference type="Gene3D" id="3.40.50.980">
    <property type="match status" value="12"/>
</dbReference>
<dbReference type="InterPro" id="IPR009081">
    <property type="entry name" value="PP-bd_ACP"/>
</dbReference>
<evidence type="ECO:0000313" key="8">
    <source>
        <dbReference type="Proteomes" id="UP000035034"/>
    </source>
</evidence>
<dbReference type="InterPro" id="IPR036736">
    <property type="entry name" value="ACP-like_sf"/>
</dbReference>
<reference evidence="7 8" key="1">
    <citation type="submission" date="2011-12" db="EMBL/GenBank/DDBJ databases">
        <title>Whole genome shotgun sequence of Gordonia effusa NBRC 100432.</title>
        <authorList>
            <person name="Yoshida I."/>
            <person name="Takarada H."/>
            <person name="Hosoyama A."/>
            <person name="Tsuchikane K."/>
            <person name="Katsumata H."/>
            <person name="Yamazaki S."/>
            <person name="Fujita N."/>
        </authorList>
    </citation>
    <scope>NUCLEOTIDE SEQUENCE [LARGE SCALE GENOMIC DNA]</scope>
    <source>
        <strain evidence="7 8">NBRC 100432</strain>
    </source>
</reference>
<dbReference type="FunFam" id="3.40.50.980:FF:000001">
    <property type="entry name" value="Non-ribosomal peptide synthetase"/>
    <property type="match status" value="2"/>
</dbReference>
<dbReference type="GO" id="GO:0044550">
    <property type="term" value="P:secondary metabolite biosynthetic process"/>
    <property type="evidence" value="ECO:0007669"/>
    <property type="project" value="TreeGrafter"/>
</dbReference>
<dbReference type="Pfam" id="PF00668">
    <property type="entry name" value="Condensation"/>
    <property type="match status" value="8"/>
</dbReference>
<dbReference type="SUPFAM" id="SSF56801">
    <property type="entry name" value="Acetyl-CoA synthetase-like"/>
    <property type="match status" value="7"/>
</dbReference>
<feature type="domain" description="Carrier" evidence="6">
    <location>
        <begin position="5397"/>
        <end position="5471"/>
    </location>
</feature>
<evidence type="ECO:0000259" key="6">
    <source>
        <dbReference type="PROSITE" id="PS50075"/>
    </source>
</evidence>
<dbReference type="PANTHER" id="PTHR45527">
    <property type="entry name" value="NONRIBOSOMAL PEPTIDE SYNTHETASE"/>
    <property type="match status" value="1"/>
</dbReference>
<sequence>MTAVDSGAADLSRGWGENPSTLDLIAFAAATTPHAVAFTGASGPVPFGQLHAQTSMTAGVFAAQGMDTEAAVGASITGQLDNAGKSPEQIATGMRGALGQIRAAAFELAGSTDLGSLSGLFRSAAYRFGTRTALTDLRGASLTYAELDTRSTSLAAGLIAAGAGPERLVGVALDRDADLIVALLGIIKSGAAYLPLDRSHPLDRLTAIVDDAKPLAVLTDQDTAVAWASLNAPMATMADIAERGSAGDVAAIPARIDPAHPAYVMYTSGSTGKPKGVVVTHADVVTLLSAMGREYDFGCEDVWTMFQSYAFDVSVGEIWVSLAFGGRLVVLDYFTTRSPGDFVEVLEREQVTVVNLTPSAFYQLAGAVRAPAGRHSTPPGRLAQSIRYMIFVGEALDFEQVRRWHADRRSQDGNDGPQLNNMYGPTEATVYMTRRILTPEFVAATLASDVGMPLEGTRTYVLDSRLAKVPDGVPGDLYIAGDQLARGYAGRFALNATRFVADPFDDSGRRMYQTGDVAIVRNGSLEFLGRSDGQVKVRGFRIELGEVEAALLAAPGVNAAAATTYQRDDDVVQLVGYVVGVGADGAGLDIAKVRAAAGAKVPDYMVPDIIMSLDQLPLNVNGKLDRKALPRPVIAATAEFVAPRGHAETVIAGIFAEVLGIETISAVESVFDVGGNSLLAARIVGRACEELGVELNLRDLFEAPTVRGFAERAGSVEAGLPPIIASSPRPDRIPLSFAQSRMWFINQFDPTESTYNIPALLRLTGDLDVEALRMAVADAVIRHEVLRTTFPAKDGTPVQIIDSAESVDRQLDWQITDSRDDIVAAVAGGFDVTAQWPIRARLLTEEPGSYVFALVAHHIATDGESMLPLIADIVTAYTARAQGVAPEFPPLAVQFADYALWQHDVLGSADDVESVIGKQLSYWLAQLGGLPERLDLPADRPRPRAASHTGAQLAFDIPAQVGDRIAAVARDTGTTAFMVTHAAFAVLLARMTATDDIAIATPIAGRGQAALDHLVGMFVNTLVLRTPVDITESFADLLSRVRTTDLDAFAHADVPFESIVDAIDPVRSEAFAPLAQVMLSFDPAASAQRLGMSVAGVEFEQIDAPVVPAQLDISAIIRSGGSGQPWTGTLVYATDLFDESTIAGLADAFVRVLGELTADPSAVVGDVPLASAQTRTEALTRSRGPVVSVPPALLGDALPTRVAQAPDAVALIFGEREITYAEFGARVNQLAHQLISIGVGPEVAVGVAIDRSVEMMVAIHAVVAAGGHYVPIDTSAPPERVRYMTATACANTILVAAAIPPAVDGLDAVRLITVDATSVPIESVPVTDAERIAPLRPEHAAYTLFTSGSTGRPKGVTVTHAAIVNRMAWMRDGYGLSATDVFLQKTPYTFDVSVWELFLPLSIGASVVVAAPDAHRDPSHVADLVVTHSVSVIHFVPSMLSVFVDVLGERLSDLISLRRVFASGEALTSGPAGELIRANSAASVVNLYGPTEAAVDVTEYTVRPGDLSVPIGEPVWNTTTLVLDARLRPVPADVPGELYLGGVQLARGYASRGDLTADRFVADPYSTAGERLYRTGDLVRWNTSGQIEYLGRTDFQVKLRGQRIELGEIEAVLASAPGVVHAAATVVTAPGGGEHLVAYLAGAREHPDLAEVRAVAGSALPSYMVPSVWMVLDEITLNSAGKIDRRALPAPEFADTESGFSAPLGAIEEQLAAMVAGVLGRDRVSVTESFFALGGDSIMSIQLAAAVRAAGLHLSPREIFEYRTVRAMAAAIGAADRQIPPLAELPGGGAGEATLPPAASWMLEFARTPTEFADFSQAVVLVAPAGLTRQLLSELIAALVAEHPMLTARLEFDDLGPHLVTGDEFDSSRIEVIESADGIGTPRFDADLLAAHASAAAQLDPMTGRLVGAALVRASDGRSRVVIAVHHLGVDAVSWRTIVEDLATGWGQHEAGEPYRLRGETTSARTWFAALGDQVIEREAERDYWLDRLPATPTDFGAPLEPARDVERTSSVLTRIFDAELTEVLLRAAPEAFGGNVNDILLGAFARAVRSWQGVRGLADTGPVSVLAEGHGRYEEVLASGPDPRRADLSRTVGWFTAVAPLNLDPGADIVHAVKAAKEERLGQPDNGIGFGLLRYGGDDELRSRPLPSVIFNYLGAAAGGAGAASEIGFVPDVAAPVLPGSPSGAMAAMAALTVNVDTTVDNGLPVLRATLRFPVAVLSDPDVADLAERWTSELAAVGAALAQSNPGLSPSDVPGVAVSQDDLDALAARFGDAAIWPLAPLQRGLYFQAEMAGDAAVDVYVTQAVLHLGPDVDLDRLRKSVGQLVARHRVLRSGFVRTASGSIVAVVPDSVDVPWSVVDVTDPTDSAAERVARIALEQKTIPFNLAEPPLLRVVVVRHADGVDVVITNHHILFDGWSGPLVLADLMAIYATGKAYTNDPAEGDFADFLNLVARTDATAGLAAWREVLSGVDGPTIVAPTVEATAESMPRVSAVVLDNELIRTLESVARQHNSTLATVLQSAWAILLARVTGNRVVTFGETVSGRPAELPGAESAVGLFINTLPVVVDVDPETDLGSIVERLQRDKIAVLDHQHLVLPDIIAASGLPVGFDTLTIHESYPVDTESLSALGASASGDLDIRGIDSTDATHYPLNMVTSPMADGLSIELKYLPGAFADEQITVFAAALVEILRAFAERPRTASADVGLMNSDALARVRELEWGARPTPPPGTVADVTAAWTRRSPQDTALWFEGREVSYVEFAARVNTLAHELISMGVGPDSAVAVCIGRSVEMMVAIHAIVAAGGQYVPIDQTAPGDRVEYMLATSGARILLLAEPTAASAAAEVAASCGARIVVVDSDVEVELSTPPVTDAQRLAPLRPDHAVYTLFTSGSTGRPKGVTLSHAAVVNRLWWGLDELPIDATDVVVQKTPYTFDCSVPELFAPLMVGATLVVLNDGGHLDPLYVADTIERTRATMVHFVPSMLSVFAEIVGEDRIREMDSVRIISTTGEALPPGLAAQVRDWLPEILFYNLYGPTEAAIEITYEKIRRISADDLTVPIGVPVWNSSAVVLDSRLRRVPPGIPGELYLGGVQLARGYAARGDLTADRFIADPYGEPGARLYRTGDLVRRTVDGNIEYLGRTDFQVKLRGQRVELGEIESVLAGAPGVVHAAATVAEGPGGSQHLVGYLAGRGGDVLDLEAIKNTVAESLPVYMVPTVWMVLDDIALNSAGKIDRNALPEPDFGGVEAEFAEPETEDEAALARVFADVLGVARVSVADSFFDLGGNSLSAMRLAARAGEVLGVDLSVRDLFEAPTVRALLAASTSGPAASVPIVAVVPRPDVVPLSFAQQRMWFINRFEPDSPVYNLPAVLRLTGALDTRALRAAVVDIVARHEILRTVFPAIDGVPHQQVCAVTEFDDRDIWRTVGSEAELFAAAMAGFDLTGQWPLRVVLHSDGDEHVLAVISHHIAADGESSLPLVTDLLTAYVARSAGAAPLFAPLEVQYADYALWQHRALGSADDSDSVVGRQLSYWTEQLAGLPDVLDLPTDRPRAHAASHRGQSVDFAIPGSIAQRIGALAQSQGATPFMVLHAALAVVLARLSTSTDIAIATPVSGRGHRVLERLIGMFVNTLVLRTEIDSADTFRELLDEVRTVDLDAFAHADVPFETVVDAVDPVRSEAFAPLAQVLLSFDPGASVNDVDVSVAGLNVSPLTPHDVPAQLDLYITVSTDRDGAAWQGSVTFETDLFDPLTVESMMARYVDVLDAVTTDPDAAVGDAAMLPAGEVAVLRGRERGANIELPAVVTLPDAIVRQIARSPERAALESAGRSVSYREFGARVNTLARELISMGIGPDTAVALAMPRSVEMVVAIHAVTAAGGQYVPIDTTAPAERAAYMMDTAAVAALLVVDAESVASVVVAATERGLPVLGIDASGEVDLDSEPVTDADRVTPLRADHACYTLFTSGSTGRPKGVTLSHRAVLNRLWWGLEELPIDQTDTVMLKTPYTFDVSVPELFAPLMVGACMTILTADGHLRPTFVADEISRTRTTMVHFVPSMLSVFCEVVGRERISSLTSIRIVSATGEALPPAVAAELRAALPSVLFYNLYGPTEAAVEITYEEIETVDSSAPSVAIGVPVWNSSSVVLDSRLHRVADGVAGELYLGGVQLARGYAARPELTAERFVADPFGSGERLYRTGDLVRRRADGVLEYLGRTDFQVKLRGQRIELGEIESALSAVSGVVHAAATVLDAADGVQHLVGYVSPSTVDVDLVKDTVAQSLPVYMVPSVWVAFDDVTLNSAGKLDRKALPAPVFTTDDYVAPETPAERELARVFADVLGVERVSVADSFFDIGGNSLSAMRLAARVGELRGAEVGVRDIFAHPSIRELAAIELDGAARPSITAAVPRPERVPLSFAQQRMWYVNQLDPNSSAYNIPVVLRLSGPLDVPALRAAVGDLIVRHEVLRTLFPERDGQPVQQVHAASEVDSHIDWQIVDSQEAIAAAVSAGFDVSTQYPIRFRLWPAGDDDHVLAIVTQHIASDGESLAPLVTDLVAAYLARSDGRVPEFAPLAVQFADYAIWQHQVLGAPDDATSVVGRQLSYWTTQLAGLPDVIDLPTDRPRPAVATQAGAQVVFDLPAQTSTRIAAIAQEAGATNFMVVHAALAVLLARLSAADDIAIGTPIAGRGQQVLDPLIGMFVNTLVLRTRIDGAASFADVLADTKAIDLDAFANADVPFETIVEAVDPVRSSAFAPLSQVWLTFNQTALPELAGAELSSGEVAGLRVSPVAADTVPARVDLLVNVVPAEGQAWQCSIVYATDLFDSGTVRSLADRLITVLDTVLADTRIAVGDIILDAGQPVAELLAPPPAAEPAPAPVVEQHAAVITSGRGTAPVLLADLFVDAAQRHGMRQAVVDADGVTLTYTELDQRSNRLARWLIAQGIGPEKLVALAIKRSATLLTAIWAVAKSGGGYVPIDPDYPAERVANMVEDSGAVLGLSVTDAGDLPEHGFDWVRLDDSTTAAHVAGLADVPITDTERLAPVRISNTAYVIYTSGSTGRPKGVAVTHSGLANFATEEMRRSGADEYSRVLGFASPSFDASVLEYLLATITGGVLVYRPSDAIGGEVLSDYMMRQAVTHTFLTPTVLSTLDAAVLPALRVVYAGGEAVPAALKDQWAPFRRIQNLYGPTETTIGVTIGAPMAVGEAVTLGGPIDGVGLLILDNRLRPAPVGVPGELYVCGEALSRGYLDRPGLTSDRFVANPFGGAGDRMYRTGDVVRWHRDASGQAVIEYSGRSDDQVKLRGLRIELGEIETALAEHPSVSSAVVVGVRDDGGIVDSGESVISGLAGYVVSTADVDVAALRQWLTDRLPEYMVPGSIAVLESLPLTPVGKLDRAGLPAPELGTSAAYEAPANAAEEQLAAIVGGLLGVDRVSVAESFFALGGDSIMSIQLASAAKSAGIVLTPRQIFEHKTIRGIVAASGTDDARIPELAEPEGGGAGLVPLTPIVSWMLEKSDSSTDFADFSQSAVLQAPADLTVGVLTDLLDAVVSAHPMLSATLTQPNGVWELSAGSPGRARVAELASAHRIDTESFGDDVIAAFEQASARLDPATGHNVAAVLVRAADGAGRVVLVVHHLATDAVSWRALIEDVVTAWAHHAAGQEISLRGEATSMRAWAGALFDRIAERSDEVDYWLARTPEKVTNLGVHFDRARDRAHTVHTLVEDVPAQVTEAILTTVPQAFGGAVNDPLIAAFARAVRSWQADRGIDDDAPVSILMEGHGRYEEVLAHGPDAARADLSRTVGWFTTIEPMRFDPSGDIAHAVKAAKEERLSKPAEGIGFGLLRYGGSPELAARPLPPITFNYLGNVAGGQDTSGDLLPAADAPRLPGTVRGDMVAANALTVNVDTVRGENGRSFSAVFGFPSALFASEDIADLARRWTEELHAIVDFVATVGDPGLSPSDVSGVELSQHDLDLLAQDYPGAVVWPLSPLQRGFVFQAEMAAANPDAVDVYIAQATLELGGDIDIDRLRGAAQSLLASHRVLRSGYVRTASGTVVAVVPPNAAAPWSEVDLGGVDAQTFADSLTEIVDQQRVEPFDLSSPPLMRFVLVHNGSDVRLVVTSHHILIDGWSSPLLIADLLALYATGQTYTGTINTSGNDFGDFLALPGTADDEAGLTAWRQIIAPLESPTLVSRGAEATHDQLPADHTVFLDPELSAGIESVARSRGVTVSTITQFAWAVLLSQLTGNRVVTFGETVSGRPADLDGVDAMVGLFINTLPAVVDVDPSATIGEVLDRLQAAKVSVLDYQHIGLPEITALTRLPVLFDTLAVHESYPINTQSLSQGADLPGGAVLRDVTARDATHYPLNLGTTPAGDRLEVKIKYLPGVFAEDQVVVFADVIERVLRAAVHDVDALIGDIALVDDPTERDSRSVGKTIAVVEQTAADLLAAQANNSPDAAAVRFGDRMVSYAEYGARVATLARRLIESGVGPDVAVAVCLPRSIEMAVAIGAVVAAGGHYLPVDVESPADRVRYMFDTADVAVLLVHHSSPAVRASEVAVQTGVVVETVDAEGATDLSAVPVTDADRLAPLLPDHAAYTLFTSGSTGRPKGVTVTHRALISHLTADQAWYEFDASDVFLQVPEYTFDPSVADFFRPLVVGGTLVLLAPGEHRDPHRISAAIDRYGVTSAILVPSLLSAMVDTLAAQGDSWFRSLTRIHTGGEPTPPSLLERIGELWPTVAVHNQYGPTETTIYVTVKQLRAGNAAVSIGGPIANCVVLVLDSRLRPVPVGIPGELYLGGVQVARGYAGRPGLTASRFVPDPFGEPGGRLYRSGDMVRWSTTGELEYLGRTDFQVKLHGQRIELGEIEAALIARPDVIHAAAVVAVAGGDDHIVAYVAPSSVDVDAAKQALAQVLPEFMRPTVWMKLDELPFTASDKVDRNALPEPVIEAVEYVGPADEREALIAELIADVLGIDRVSVTASFFDVGGNSLSATRVAARVSDAFDADVSVRDLFAAPSARELAAVIVGGTAVVPPVTAISPRPETIPLSFAQQRMWFINQFDTSAPTYNIPIGLRLTGALDVDAVRAAVGDVVARHEILRTTFPAVDGVPMQLVHAVGSPAAAVDWAQVQSNDDLVRAASTGFDVARDVGLRVRLLSTAADDHVLMVVMHHIVGDGESTTPLVTDMVTAYLARAAGTAPSFAPLPVQFADYALWQHTALGSADEPDSIVGRQIDYWTTALAGLPDVLELPADRPRPAVASHRGDLVEFEIPRGTAMRIEDLAHRSGVTPFMVLHAALSVLLARTSGTDDIAVATPVAGRGSAVLDPLVGMFVNTLVLRAHVDVGQSFGDLLTAIRATDLSAFGNADLPFESLVDQLNPVRSQAFSPLAQIMLNVSEEVDTDLLFESEELSVTPLELPTVPAQLDLTFNVVVAGFGDAWPGSLIYATDLFDATTVRDLVDRWLMALDALTAHPEAAVGDAPLVARDALSTVLDRSIGESDPSLATELRRGKTAKAALVVDERKVSYAEFDARVAVLARELIAAGVGPDVAVAVCIPRSAEMMLAIHAIFTAGGHYVPIDVDTPADRVHYMLGIADAALVLVSGDTTEGEVATAARANGARLMVVDASTDVSLVTEPVTDAERVAPIRGDHAAYTLFTSGSTGRPKGVTISRAALANRLGWMHEAYPIAARDVVLQKTPYTFDVSVWELFWPLQIGATLVIAEPGRHGDAQYLARLIDAHRVSVMHFVPSMLSAFIDVLGERLNTLVSLRYMFTSGEALTPAVAQAVVTGLPRLELHNLYGPTEAAVDVTSHQVLVGEAVVPIGRPVPNTTGHVLDARLQPVPVGVPGELYLGGVQLARAYAGQSDLTSERFVADPIGPAGGRLYRTGDVVRWNTDGELEYLGRSDFQVKLRGQRL</sequence>
<dbReference type="Gene3D" id="2.30.38.10">
    <property type="entry name" value="Luciferase, Domain 3"/>
    <property type="match status" value="6"/>
</dbReference>
<feature type="domain" description="Carrier" evidence="6">
    <location>
        <begin position="642"/>
        <end position="717"/>
    </location>
</feature>
<organism evidence="7 8">
    <name type="scientific">Gordonia effusa NBRC 100432</name>
    <dbReference type="NCBI Taxonomy" id="1077974"/>
    <lineage>
        <taxon>Bacteria</taxon>
        <taxon>Bacillati</taxon>
        <taxon>Actinomycetota</taxon>
        <taxon>Actinomycetes</taxon>
        <taxon>Mycobacteriales</taxon>
        <taxon>Gordoniaceae</taxon>
        <taxon>Gordonia</taxon>
    </lineage>
</organism>
<accession>H0QYR2</accession>
<dbReference type="InterPro" id="IPR020845">
    <property type="entry name" value="AMP-binding_CS"/>
</dbReference>
<dbReference type="FunFam" id="3.30.300.30:FF:000015">
    <property type="entry name" value="Nonribosomal peptide synthase SidD"/>
    <property type="match status" value="2"/>
</dbReference>
<dbReference type="GO" id="GO:0008610">
    <property type="term" value="P:lipid biosynthetic process"/>
    <property type="evidence" value="ECO:0007669"/>
    <property type="project" value="UniProtKB-ARBA"/>
</dbReference>
<dbReference type="Gene3D" id="3.30.559.30">
    <property type="entry name" value="Nonribosomal peptide synthetase, condensation domain"/>
    <property type="match status" value="8"/>
</dbReference>
<dbReference type="InterPro" id="IPR006162">
    <property type="entry name" value="Ppantetheine_attach_site"/>
</dbReference>
<dbReference type="GO" id="GO:0003824">
    <property type="term" value="F:catalytic activity"/>
    <property type="evidence" value="ECO:0007669"/>
    <property type="project" value="InterPro"/>
</dbReference>
<dbReference type="SMART" id="SM00823">
    <property type="entry name" value="PKS_PP"/>
    <property type="match status" value="6"/>
</dbReference>
<dbReference type="NCBIfam" id="NF003417">
    <property type="entry name" value="PRK04813.1"/>
    <property type="match status" value="7"/>
</dbReference>
<feature type="domain" description="Carrier" evidence="6">
    <location>
        <begin position="6935"/>
        <end position="7010"/>
    </location>
</feature>
<dbReference type="UniPathway" id="UPA00011"/>
<dbReference type="Gene3D" id="1.10.1200.10">
    <property type="entry name" value="ACP-like"/>
    <property type="match status" value="6"/>
</dbReference>
<dbReference type="SUPFAM" id="SSF47336">
    <property type="entry name" value="ACP-like"/>
    <property type="match status" value="6"/>
</dbReference>
<dbReference type="FunFam" id="3.40.50.980:FF:000002">
    <property type="entry name" value="Enterobactin synthetase component F"/>
    <property type="match status" value="1"/>
</dbReference>
<dbReference type="CDD" id="cd17646">
    <property type="entry name" value="A_NRPS_AB3403-like"/>
    <property type="match status" value="1"/>
</dbReference>